<dbReference type="GO" id="GO:0005737">
    <property type="term" value="C:cytoplasm"/>
    <property type="evidence" value="ECO:0007669"/>
    <property type="project" value="TreeGrafter"/>
</dbReference>
<dbReference type="PROSITE" id="PS00383">
    <property type="entry name" value="TYR_PHOSPHATASE_1"/>
    <property type="match status" value="1"/>
</dbReference>
<proteinExistence type="inferred from homology"/>
<evidence type="ECO:0000313" key="10">
    <source>
        <dbReference type="EMBL" id="PVD30170.1"/>
    </source>
</evidence>
<dbReference type="SUPFAM" id="SSF52799">
    <property type="entry name" value="(Phosphotyrosine protein) phosphatases II"/>
    <property type="match status" value="1"/>
</dbReference>
<dbReference type="Proteomes" id="UP000245119">
    <property type="component" value="Linkage Group LG5"/>
</dbReference>
<dbReference type="InterPro" id="IPR003595">
    <property type="entry name" value="Tyr_Pase_cat"/>
</dbReference>
<evidence type="ECO:0000259" key="7">
    <source>
        <dbReference type="PROSITE" id="PS50054"/>
    </source>
</evidence>
<name>A0A2T7P9S7_POMCA</name>
<dbReference type="SMART" id="SM00404">
    <property type="entry name" value="PTPc_motif"/>
    <property type="match status" value="1"/>
</dbReference>
<reference evidence="10 11" key="1">
    <citation type="submission" date="2018-04" db="EMBL/GenBank/DDBJ databases">
        <title>The genome of golden apple snail Pomacea canaliculata provides insight into stress tolerance and invasive adaptation.</title>
        <authorList>
            <person name="Liu C."/>
            <person name="Liu B."/>
            <person name="Ren Y."/>
            <person name="Zhang Y."/>
            <person name="Wang H."/>
            <person name="Li S."/>
            <person name="Jiang F."/>
            <person name="Yin L."/>
            <person name="Zhang G."/>
            <person name="Qian W."/>
            <person name="Fan W."/>
        </authorList>
    </citation>
    <scope>NUCLEOTIDE SEQUENCE [LARGE SCALE GENOMIC DNA]</scope>
    <source>
        <strain evidence="10">SZHN2017</strain>
        <tissue evidence="10">Muscle</tissue>
    </source>
</reference>
<dbReference type="InterPro" id="IPR008343">
    <property type="entry name" value="MKP"/>
</dbReference>
<dbReference type="Gene3D" id="3.40.250.10">
    <property type="entry name" value="Rhodanese-like domain"/>
    <property type="match status" value="1"/>
</dbReference>
<dbReference type="CDD" id="cd01446">
    <property type="entry name" value="DSP_MapKP"/>
    <property type="match status" value="1"/>
</dbReference>
<dbReference type="Pfam" id="PF00782">
    <property type="entry name" value="DSPc"/>
    <property type="match status" value="1"/>
</dbReference>
<dbReference type="STRING" id="400727.A0A2T7P9S7"/>
<dbReference type="PROSITE" id="PS50054">
    <property type="entry name" value="TYR_PHOSPHATASE_DUAL"/>
    <property type="match status" value="1"/>
</dbReference>
<dbReference type="GO" id="GO:0005634">
    <property type="term" value="C:nucleus"/>
    <property type="evidence" value="ECO:0007669"/>
    <property type="project" value="UniProtKB-SubCell"/>
</dbReference>
<dbReference type="PRINTS" id="PR01764">
    <property type="entry name" value="MAPKPHPHTASE"/>
</dbReference>
<keyword evidence="11" id="KW-1185">Reference proteome</keyword>
<dbReference type="Pfam" id="PF00581">
    <property type="entry name" value="Rhodanese"/>
    <property type="match status" value="1"/>
</dbReference>
<feature type="domain" description="Tyrosine specific protein phosphatases" evidence="8">
    <location>
        <begin position="246"/>
        <end position="303"/>
    </location>
</feature>
<dbReference type="InterPro" id="IPR000340">
    <property type="entry name" value="Dual-sp_phosphatase_cat-dom"/>
</dbReference>
<evidence type="ECO:0000256" key="5">
    <source>
        <dbReference type="ARBA" id="ARBA00023242"/>
    </source>
</evidence>
<dbReference type="InterPro" id="IPR001763">
    <property type="entry name" value="Rhodanese-like_dom"/>
</dbReference>
<evidence type="ECO:0000256" key="2">
    <source>
        <dbReference type="ARBA" id="ARBA00008601"/>
    </source>
</evidence>
<dbReference type="InterPro" id="IPR000387">
    <property type="entry name" value="Tyr_Pase_dom"/>
</dbReference>
<keyword evidence="3" id="KW-0378">Hydrolase</keyword>
<dbReference type="PROSITE" id="PS50206">
    <property type="entry name" value="RHODANESE_3"/>
    <property type="match status" value="2"/>
</dbReference>
<feature type="domain" description="Tyrosine-protein phosphatase" evidence="7">
    <location>
        <begin position="184"/>
        <end position="325"/>
    </location>
</feature>
<evidence type="ECO:0000256" key="4">
    <source>
        <dbReference type="ARBA" id="ARBA00022912"/>
    </source>
</evidence>
<dbReference type="SMART" id="SM00195">
    <property type="entry name" value="DSPc"/>
    <property type="match status" value="1"/>
</dbReference>
<evidence type="ECO:0000256" key="6">
    <source>
        <dbReference type="ARBA" id="ARBA00048336"/>
    </source>
</evidence>
<dbReference type="AlphaFoldDB" id="A0A2T7P9S7"/>
<dbReference type="InterPro" id="IPR036873">
    <property type="entry name" value="Rhodanese-like_dom_sf"/>
</dbReference>
<comment type="caution">
    <text evidence="10">The sequence shown here is derived from an EMBL/GenBank/DDBJ whole genome shotgun (WGS) entry which is preliminary data.</text>
</comment>
<dbReference type="InterPro" id="IPR020422">
    <property type="entry name" value="TYR_PHOSPHATASE_DUAL_dom"/>
</dbReference>
<keyword evidence="4" id="KW-0904">Protein phosphatase</keyword>
<accession>A0A2T7P9S7</accession>
<evidence type="ECO:0000256" key="3">
    <source>
        <dbReference type="ARBA" id="ARBA00022801"/>
    </source>
</evidence>
<gene>
    <name evidence="10" type="ORF">C0Q70_09432</name>
</gene>
<evidence type="ECO:0000256" key="1">
    <source>
        <dbReference type="ARBA" id="ARBA00004123"/>
    </source>
</evidence>
<comment type="subcellular location">
    <subcellularLocation>
        <location evidence="1">Nucleus</location>
    </subcellularLocation>
</comment>
<dbReference type="FunFam" id="3.90.190.10:FF:000004">
    <property type="entry name" value="Protein phosphatase Slingshot homolog 2"/>
    <property type="match status" value="1"/>
</dbReference>
<evidence type="ECO:0000259" key="8">
    <source>
        <dbReference type="PROSITE" id="PS50056"/>
    </source>
</evidence>
<comment type="catalytic activity">
    <reaction evidence="6">
        <text>O-phospho-L-threonyl-[protein] + H2O = L-threonyl-[protein] + phosphate</text>
        <dbReference type="Rhea" id="RHEA:47004"/>
        <dbReference type="Rhea" id="RHEA-COMP:11060"/>
        <dbReference type="Rhea" id="RHEA-COMP:11605"/>
        <dbReference type="ChEBI" id="CHEBI:15377"/>
        <dbReference type="ChEBI" id="CHEBI:30013"/>
        <dbReference type="ChEBI" id="CHEBI:43474"/>
        <dbReference type="ChEBI" id="CHEBI:61977"/>
        <dbReference type="EC" id="3.1.3.16"/>
    </reaction>
</comment>
<dbReference type="PANTHER" id="PTHR10159:SF530">
    <property type="entry name" value="DUAL SPECIFICITY PROTEIN PHOSPHATASE DDB_G0271350-RELATED"/>
    <property type="match status" value="1"/>
</dbReference>
<dbReference type="PROSITE" id="PS50056">
    <property type="entry name" value="TYR_PHOSPHATASE_2"/>
    <property type="match status" value="1"/>
</dbReference>
<dbReference type="PANTHER" id="PTHR10159">
    <property type="entry name" value="DUAL SPECIFICITY PROTEIN PHOSPHATASE"/>
    <property type="match status" value="1"/>
</dbReference>
<comment type="similarity">
    <text evidence="2">Belongs to the protein-tyrosine phosphatase family. Non-receptor class dual specificity subfamily.</text>
</comment>
<evidence type="ECO:0000313" key="11">
    <source>
        <dbReference type="Proteomes" id="UP000245119"/>
    </source>
</evidence>
<dbReference type="InterPro" id="IPR029021">
    <property type="entry name" value="Prot-tyrosine_phosphatase-like"/>
</dbReference>
<dbReference type="OrthoDB" id="165342at2759"/>
<dbReference type="Gene3D" id="3.90.190.10">
    <property type="entry name" value="Protein tyrosine phosphatase superfamily"/>
    <property type="match status" value="1"/>
</dbReference>
<dbReference type="GO" id="GO:0043409">
    <property type="term" value="P:negative regulation of MAPK cascade"/>
    <property type="evidence" value="ECO:0007669"/>
    <property type="project" value="TreeGrafter"/>
</dbReference>
<feature type="domain" description="Rhodanese" evidence="9">
    <location>
        <begin position="264"/>
        <end position="307"/>
    </location>
</feature>
<sequence length="385" mass="43272">MEQKRPESCLFHNEDLMAPEFISARQLGHLMETTPSAVQLVDCRSFLNYNADRITGSVNIFCPPLVRKRFASGLPLATMLSAETRATLCRGGVDTMVLYDDHSDEDAWHVDNCDLHLVMKSLKTFLEPGPRQYLVLSGGYCHFQNEYPQMCSSHSSLSGQLRPLEHMSGEALAAMSCLSVLQMSPVELLPYLYIGNASHSSMKELLQELRISAILNVSTTCRNHFPHDFRYKVIPVEDNESADIATWFTEAIHFIERERQTGGKVLVHCRGGISRSATVCLAYLMYSRALQLDDAFEYVRARRHVISPNANFMMQLVQFEAELRTLGFDRARMPLKPALSPCRLFSHSKSAFELTSEPEKSSRSPTDVTPFTCVPLVSSPVISPL</sequence>
<dbReference type="SUPFAM" id="SSF52821">
    <property type="entry name" value="Rhodanese/Cell cycle control phosphatase"/>
    <property type="match status" value="1"/>
</dbReference>
<protein>
    <submittedName>
        <fullName evidence="10">Uncharacterized protein</fullName>
    </submittedName>
</protein>
<dbReference type="InterPro" id="IPR016130">
    <property type="entry name" value="Tyr_Pase_AS"/>
</dbReference>
<feature type="domain" description="Rhodanese" evidence="9">
    <location>
        <begin position="34"/>
        <end position="152"/>
    </location>
</feature>
<organism evidence="10 11">
    <name type="scientific">Pomacea canaliculata</name>
    <name type="common">Golden apple snail</name>
    <dbReference type="NCBI Taxonomy" id="400727"/>
    <lineage>
        <taxon>Eukaryota</taxon>
        <taxon>Metazoa</taxon>
        <taxon>Spiralia</taxon>
        <taxon>Lophotrochozoa</taxon>
        <taxon>Mollusca</taxon>
        <taxon>Gastropoda</taxon>
        <taxon>Caenogastropoda</taxon>
        <taxon>Architaenioglossa</taxon>
        <taxon>Ampullarioidea</taxon>
        <taxon>Ampullariidae</taxon>
        <taxon>Pomacea</taxon>
    </lineage>
</organism>
<keyword evidence="5" id="KW-0539">Nucleus</keyword>
<dbReference type="GO" id="GO:0001706">
    <property type="term" value="P:endoderm formation"/>
    <property type="evidence" value="ECO:0007669"/>
    <property type="project" value="TreeGrafter"/>
</dbReference>
<evidence type="ECO:0000259" key="9">
    <source>
        <dbReference type="PROSITE" id="PS50206"/>
    </source>
</evidence>
<dbReference type="GO" id="GO:0004722">
    <property type="term" value="F:protein serine/threonine phosphatase activity"/>
    <property type="evidence" value="ECO:0007669"/>
    <property type="project" value="UniProtKB-EC"/>
</dbReference>
<dbReference type="EMBL" id="PZQS01000005">
    <property type="protein sequence ID" value="PVD30170.1"/>
    <property type="molecule type" value="Genomic_DNA"/>
</dbReference>
<dbReference type="GO" id="GO:0017017">
    <property type="term" value="F:MAP kinase tyrosine/serine/threonine phosphatase activity"/>
    <property type="evidence" value="ECO:0007669"/>
    <property type="project" value="InterPro"/>
</dbReference>